<evidence type="ECO:0000313" key="2">
    <source>
        <dbReference type="Proteomes" id="UP001154114"/>
    </source>
</evidence>
<dbReference type="Proteomes" id="UP001154114">
    <property type="component" value="Chromosome 21"/>
</dbReference>
<keyword evidence="2" id="KW-1185">Reference proteome</keyword>
<reference evidence="1" key="1">
    <citation type="submission" date="2021-12" db="EMBL/GenBank/DDBJ databases">
        <authorList>
            <person name="King R."/>
        </authorList>
    </citation>
    <scope>NUCLEOTIDE SEQUENCE</scope>
</reference>
<evidence type="ECO:0000313" key="1">
    <source>
        <dbReference type="EMBL" id="CAD0204218.1"/>
    </source>
</evidence>
<accession>A0A9N8KXG9</accession>
<dbReference type="EMBL" id="LR824024">
    <property type="protein sequence ID" value="CAD0204218.1"/>
    <property type="molecule type" value="Genomic_DNA"/>
</dbReference>
<dbReference type="AlphaFoldDB" id="A0A9N8KXG9"/>
<protein>
    <submittedName>
        <fullName evidence="1">Uncharacterized protein</fullName>
    </submittedName>
</protein>
<organism evidence="1 2">
    <name type="scientific">Chrysodeixis includens</name>
    <name type="common">Soybean looper</name>
    <name type="synonym">Pseudoplusia includens</name>
    <dbReference type="NCBI Taxonomy" id="689277"/>
    <lineage>
        <taxon>Eukaryota</taxon>
        <taxon>Metazoa</taxon>
        <taxon>Ecdysozoa</taxon>
        <taxon>Arthropoda</taxon>
        <taxon>Hexapoda</taxon>
        <taxon>Insecta</taxon>
        <taxon>Pterygota</taxon>
        <taxon>Neoptera</taxon>
        <taxon>Endopterygota</taxon>
        <taxon>Lepidoptera</taxon>
        <taxon>Glossata</taxon>
        <taxon>Ditrysia</taxon>
        <taxon>Noctuoidea</taxon>
        <taxon>Noctuidae</taxon>
        <taxon>Plusiinae</taxon>
        <taxon>Chrysodeixis</taxon>
    </lineage>
</organism>
<name>A0A9N8KXG9_CHRIL</name>
<proteinExistence type="predicted"/>
<gene>
    <name evidence="1" type="ORF">CINC_LOCUS6528</name>
</gene>
<sequence>MDKGIKKKNNVNGKYKKNGKSENYRIDDDVITTCCLCVKTKKRESLPEVLHHVSNRYEGGAIRRSVYTLKELKEPERVTPM</sequence>